<reference evidence="8 9" key="1">
    <citation type="submission" date="2019-08" db="EMBL/GenBank/DDBJ databases">
        <title>Amphibian skin-associated Pigmentiphaga: genome sequence and occurrence across geography and hosts.</title>
        <authorList>
            <person name="Bletz M.C."/>
            <person name="Bunk B."/>
            <person name="Sproeer C."/>
            <person name="Biwer P."/>
            <person name="Reiter S."/>
            <person name="Rabemananjara F.C.E."/>
            <person name="Schulz S."/>
            <person name="Overmann J."/>
            <person name="Vences M."/>
        </authorList>
    </citation>
    <scope>NUCLEOTIDE SEQUENCE [LARGE SCALE GENOMIC DNA]</scope>
    <source>
        <strain evidence="8 9">Mada1488</strain>
    </source>
</reference>
<dbReference type="Proteomes" id="UP000325161">
    <property type="component" value="Chromosome"/>
</dbReference>
<name>A0A5C0B6A9_9BURK</name>
<comment type="subcellular location">
    <subcellularLocation>
        <location evidence="1">Cell membrane</location>
        <topology evidence="1">Multi-pass membrane protein</topology>
    </subcellularLocation>
</comment>
<dbReference type="PIRSF" id="PIRSF018472">
    <property type="entry name" value="MreD_proteobac"/>
    <property type="match status" value="1"/>
</dbReference>
<keyword evidence="4" id="KW-0812">Transmembrane</keyword>
<dbReference type="RefSeq" id="WP_148818568.1">
    <property type="nucleotide sequence ID" value="NZ_CP043046.1"/>
</dbReference>
<evidence type="ECO:0000256" key="5">
    <source>
        <dbReference type="ARBA" id="ARBA00022960"/>
    </source>
</evidence>
<dbReference type="Pfam" id="PF04093">
    <property type="entry name" value="MreD"/>
    <property type="match status" value="1"/>
</dbReference>
<gene>
    <name evidence="8" type="primary">mreD</name>
    <name evidence="8" type="ORF">FXN63_26105</name>
</gene>
<evidence type="ECO:0000313" key="8">
    <source>
        <dbReference type="EMBL" id="QEI08940.1"/>
    </source>
</evidence>
<keyword evidence="9" id="KW-1185">Reference proteome</keyword>
<evidence type="ECO:0000256" key="3">
    <source>
        <dbReference type="ARBA" id="ARBA00022475"/>
    </source>
</evidence>
<organism evidence="8 9">
    <name type="scientific">Pigmentiphaga aceris</name>
    <dbReference type="NCBI Taxonomy" id="1940612"/>
    <lineage>
        <taxon>Bacteria</taxon>
        <taxon>Pseudomonadati</taxon>
        <taxon>Pseudomonadota</taxon>
        <taxon>Betaproteobacteria</taxon>
        <taxon>Burkholderiales</taxon>
        <taxon>Alcaligenaceae</taxon>
        <taxon>Pigmentiphaga</taxon>
    </lineage>
</organism>
<comment type="similarity">
    <text evidence="2">Belongs to the MreD family.</text>
</comment>
<dbReference type="InterPro" id="IPR007227">
    <property type="entry name" value="Cell_shape_determining_MreD"/>
</dbReference>
<evidence type="ECO:0000256" key="7">
    <source>
        <dbReference type="ARBA" id="ARBA00023136"/>
    </source>
</evidence>
<accession>A0A5C0B6A9</accession>
<dbReference type="KEGG" id="pacr:FXN63_26105"/>
<dbReference type="PANTHER" id="PTHR37484">
    <property type="entry name" value="ROD SHAPE-DETERMINING PROTEIN MRED"/>
    <property type="match status" value="1"/>
</dbReference>
<dbReference type="PANTHER" id="PTHR37484:SF1">
    <property type="entry name" value="ROD SHAPE-DETERMINING PROTEIN MRED"/>
    <property type="match status" value="1"/>
</dbReference>
<proteinExistence type="inferred from homology"/>
<dbReference type="GO" id="GO:0005886">
    <property type="term" value="C:plasma membrane"/>
    <property type="evidence" value="ECO:0007669"/>
    <property type="project" value="UniProtKB-SubCell"/>
</dbReference>
<evidence type="ECO:0000256" key="6">
    <source>
        <dbReference type="ARBA" id="ARBA00022989"/>
    </source>
</evidence>
<dbReference type="NCBIfam" id="TIGR03426">
    <property type="entry name" value="shape_MreD"/>
    <property type="match status" value="1"/>
</dbReference>
<evidence type="ECO:0000313" key="9">
    <source>
        <dbReference type="Proteomes" id="UP000325161"/>
    </source>
</evidence>
<dbReference type="InterPro" id="IPR026034">
    <property type="entry name" value="MreD_proteobac"/>
</dbReference>
<dbReference type="GO" id="GO:0008360">
    <property type="term" value="P:regulation of cell shape"/>
    <property type="evidence" value="ECO:0007669"/>
    <property type="project" value="UniProtKB-KW"/>
</dbReference>
<protein>
    <submittedName>
        <fullName evidence="8">Rod shape-determining protein MreD</fullName>
    </submittedName>
</protein>
<evidence type="ECO:0000256" key="2">
    <source>
        <dbReference type="ARBA" id="ARBA00007776"/>
    </source>
</evidence>
<keyword evidence="3" id="KW-1003">Cell membrane</keyword>
<keyword evidence="7" id="KW-0472">Membrane</keyword>
<keyword evidence="5" id="KW-0133">Cell shape</keyword>
<dbReference type="EMBL" id="CP043046">
    <property type="protein sequence ID" value="QEI08940.1"/>
    <property type="molecule type" value="Genomic_DNA"/>
</dbReference>
<sequence>MPKAPSTLPRSHLFGAQPLLLPVNPRFIWLTLVIAWMINLMPWGQWPGVPDVLALCLIFWSVHEPRKIGMFAAFLFGLLMDVHQARLLGEHALAYTLLSYFAIALHRRIQWFGPIGQALHVLPLLLVTQLVVYSVRAALSGTWPGWSWMLDSVVAAALWPIADRLLLAPQRRAPERDDTRPI</sequence>
<dbReference type="OrthoDB" id="5297408at2"/>
<dbReference type="AlphaFoldDB" id="A0A5C0B6A9"/>
<evidence type="ECO:0000256" key="4">
    <source>
        <dbReference type="ARBA" id="ARBA00022692"/>
    </source>
</evidence>
<evidence type="ECO:0000256" key="1">
    <source>
        <dbReference type="ARBA" id="ARBA00004651"/>
    </source>
</evidence>
<keyword evidence="6" id="KW-1133">Transmembrane helix</keyword>